<dbReference type="Proteomes" id="UP000251558">
    <property type="component" value="Unassembled WGS sequence"/>
</dbReference>
<organism evidence="1 2">
    <name type="scientific">Mesorhizobium hawassense</name>
    <dbReference type="NCBI Taxonomy" id="1209954"/>
    <lineage>
        <taxon>Bacteria</taxon>
        <taxon>Pseudomonadati</taxon>
        <taxon>Pseudomonadota</taxon>
        <taxon>Alphaproteobacteria</taxon>
        <taxon>Hyphomicrobiales</taxon>
        <taxon>Phyllobacteriaceae</taxon>
        <taxon>Mesorhizobium</taxon>
    </lineage>
</organism>
<accession>A0A330HSZ9</accession>
<proteinExistence type="predicted"/>
<reference evidence="1 2" key="2">
    <citation type="submission" date="2018-07" db="EMBL/GenBank/DDBJ databases">
        <title>Diversity of Mesorhizobium strains in Brazil.</title>
        <authorList>
            <person name="Helene L.C.F."/>
            <person name="Dall'Agnol R."/>
            <person name="Delamuta J.R.M."/>
            <person name="Hungria M."/>
        </authorList>
    </citation>
    <scope>NUCLEOTIDE SEQUENCE [LARGE SCALE GENOMIC DNA]</scope>
    <source>
        <strain evidence="1 2">AC99b</strain>
    </source>
</reference>
<sequence>MRRITDFFGVDEFEILLPPEEFSQKVLPNQAAVVRPPTITPGFLPSPPETSQIFLAPYCGFYHVYFHTPVWSNHIVRALTRIHQVDGRTATRTFERLREVRARGQAGPVQKFRGNVSQVVDRLCILEYETLVEELVSMTFLYPSHRHALRLLTGVMIGVASGGSRQPFASRVVYEFIGQKIDGRAGLGACGLFLPDDAAVPEEIRSRIRNTIDPGESVLLPRAY</sequence>
<dbReference type="EMBL" id="QMBP01000002">
    <property type="protein sequence ID" value="RAZ91741.1"/>
    <property type="molecule type" value="Genomic_DNA"/>
</dbReference>
<evidence type="ECO:0000313" key="1">
    <source>
        <dbReference type="EMBL" id="RAZ91741.1"/>
    </source>
</evidence>
<reference evidence="2" key="1">
    <citation type="submission" date="2018-06" db="EMBL/GenBank/DDBJ databases">
        <authorList>
            <person name="Helene L.C."/>
            <person name="Dall'Agnol R."/>
            <person name="Delamuta J.R."/>
            <person name="Hungria M."/>
        </authorList>
    </citation>
    <scope>NUCLEOTIDE SEQUENCE [LARGE SCALE GENOMIC DNA]</scope>
    <source>
        <strain evidence="2">AC99b</strain>
    </source>
</reference>
<dbReference type="AlphaFoldDB" id="A0A330HSZ9"/>
<name>A0A330HSZ9_9HYPH</name>
<gene>
    <name evidence="1" type="ORF">DPM33_04400</name>
</gene>
<evidence type="ECO:0000313" key="2">
    <source>
        <dbReference type="Proteomes" id="UP000251558"/>
    </source>
</evidence>
<keyword evidence="2" id="KW-1185">Reference proteome</keyword>
<comment type="caution">
    <text evidence="1">The sequence shown here is derived from an EMBL/GenBank/DDBJ whole genome shotgun (WGS) entry which is preliminary data.</text>
</comment>
<protein>
    <submittedName>
        <fullName evidence="1">Uncharacterized protein</fullName>
    </submittedName>
</protein>